<reference evidence="5 6" key="1">
    <citation type="submission" date="2015-04" db="EMBL/GenBank/DDBJ databases">
        <title>Complete genome sequence of Schizopora paradoxa KUC8140, a cosmopolitan wood degrader in East Asia.</title>
        <authorList>
            <consortium name="DOE Joint Genome Institute"/>
            <person name="Min B."/>
            <person name="Park H."/>
            <person name="Jang Y."/>
            <person name="Kim J.-J."/>
            <person name="Kim K.H."/>
            <person name="Pangilinan J."/>
            <person name="Lipzen A."/>
            <person name="Riley R."/>
            <person name="Grigoriev I.V."/>
            <person name="Spatafora J.W."/>
            <person name="Choi I.-G."/>
        </authorList>
    </citation>
    <scope>NUCLEOTIDE SEQUENCE [LARGE SCALE GENOMIC DNA]</scope>
    <source>
        <strain evidence="5 6">KUC8140</strain>
    </source>
</reference>
<keyword evidence="6" id="KW-1185">Reference proteome</keyword>
<proteinExistence type="predicted"/>
<dbReference type="PROSITE" id="PS00455">
    <property type="entry name" value="AMP_BINDING"/>
    <property type="match status" value="1"/>
</dbReference>
<feature type="domain" description="AMP-dependent synthetase/ligase" evidence="3">
    <location>
        <begin position="97"/>
        <end position="370"/>
    </location>
</feature>
<dbReference type="SUPFAM" id="SSF56801">
    <property type="entry name" value="Acetyl-CoA synthetase-like"/>
    <property type="match status" value="1"/>
</dbReference>
<dbReference type="InterPro" id="IPR036291">
    <property type="entry name" value="NAD(P)-bd_dom_sf"/>
</dbReference>
<evidence type="ECO:0000256" key="2">
    <source>
        <dbReference type="ARBA" id="ARBA00022553"/>
    </source>
</evidence>
<dbReference type="EMBL" id="KQ085888">
    <property type="protein sequence ID" value="KLO19193.1"/>
    <property type="molecule type" value="Genomic_DNA"/>
</dbReference>
<sequence>MNCAESSSCILPIQQRAPKEGSKFKFPPLDGSKTILQLFDWHFVENADYPVFVFKPTTENELKYLYYRDIVPAIHEAGWFVANAARICLDDPSRSLDPVAIIATTDTITFCCTIVGLLRAGIPVVPIAPVNTAEAAAHLLTGTRSRYILVSQDPSSQKLAKSAVELISEEAERGRPQILDMPVYSDIFLKGGQIRRLPEMNFDLYGPAIYVHSSGSTSLPKPIIWTHAELLQTAATQCFGVDLRGEILGVQGLSMSHASGLNHTIPFLCVGGYIAATLSPEEACPVRTPDAVMQSFLDCRPTIVICVPSYLQAWSEAPKAVEFLKTLKAIGFGGGPLSKETGDWLVKEGVRLTLVFGSTEAGIVARYFPEVHHNDWEYFEINPHCAAEFAHVEGDLYELIIIKKPTQELPVINSTYNGVDAYCTSDLLQKHPTKPGFWRIYGRADDQITLVNGLKINAGPIESIVSRHPAVRASVMFGRAQRNMGILVFPKRIDADEASSDEGIHSKFRDLIWPTIQKLNESGPRHAHIFKEMILVASPSKPELMTEKGTVRRGATLSQYAEEIKKIYLDFETSSHAIVPAPPSWDFEGATEFVRSVVKHALGSLQSDDEDIFDVGCASLQAFWISNSILHAIGGSASTAPRNFIYQHRSVNQITRYVLDVVQGVRNSGLISIDRHKYLANYVERFSSGLRQTNGLKHGDVVIVTGTTGALGSYLLDLLVRSDEVERIYALNRASSGGVSLVKRQMAALETRGLDVQAATSRKVFLIEADFSKSTLGLSEEILQTVKSDVTHIIHNAWPVNFNLPLDSFLGPIAGVRALVDFALSSSRSKLPRLIFISSLGIFRNNTFSRERVPEDFIDDGRLVSEQGYSESKWISEQLLATSARHTALRPTILRMDQITGGINGAWNANEWFPALLRTSVTLGLLPILHGAAHWISLETAAAAVLQCRNSSADVLHITHPHPVDLSFIMNTIARELDISTCTYEEWITKLEARADDMMEMEDAQFLPALKAMDFFRSLKVSLNDEESDSNYVSGKAILESVALREMPGITEHDICKWIRYWKNTGLI</sequence>
<dbReference type="Proteomes" id="UP000053477">
    <property type="component" value="Unassembled WGS sequence"/>
</dbReference>
<dbReference type="InterPro" id="IPR013120">
    <property type="entry name" value="FAR_NAD-bd"/>
</dbReference>
<dbReference type="Pfam" id="PF07993">
    <property type="entry name" value="NAD_binding_4"/>
    <property type="match status" value="1"/>
</dbReference>
<protein>
    <submittedName>
        <fullName evidence="5">Acetyl-CoA synthetase-like protein</fullName>
    </submittedName>
</protein>
<evidence type="ECO:0000259" key="3">
    <source>
        <dbReference type="Pfam" id="PF00501"/>
    </source>
</evidence>
<dbReference type="InterPro" id="IPR042099">
    <property type="entry name" value="ANL_N_sf"/>
</dbReference>
<dbReference type="InterPro" id="IPR020845">
    <property type="entry name" value="AMP-binding_CS"/>
</dbReference>
<dbReference type="AlphaFoldDB" id="A0A0H2SBU5"/>
<dbReference type="InterPro" id="IPR000873">
    <property type="entry name" value="AMP-dep_synth/lig_dom"/>
</dbReference>
<dbReference type="Gene3D" id="3.40.50.720">
    <property type="entry name" value="NAD(P)-binding Rossmann-like Domain"/>
    <property type="match status" value="1"/>
</dbReference>
<organism evidence="5 6">
    <name type="scientific">Schizopora paradoxa</name>
    <dbReference type="NCBI Taxonomy" id="27342"/>
    <lineage>
        <taxon>Eukaryota</taxon>
        <taxon>Fungi</taxon>
        <taxon>Dikarya</taxon>
        <taxon>Basidiomycota</taxon>
        <taxon>Agaricomycotina</taxon>
        <taxon>Agaricomycetes</taxon>
        <taxon>Hymenochaetales</taxon>
        <taxon>Schizoporaceae</taxon>
        <taxon>Schizopora</taxon>
    </lineage>
</organism>
<evidence type="ECO:0000313" key="6">
    <source>
        <dbReference type="Proteomes" id="UP000053477"/>
    </source>
</evidence>
<dbReference type="InParanoid" id="A0A0H2SBU5"/>
<dbReference type="OrthoDB" id="429813at2759"/>
<dbReference type="Pfam" id="PF23562">
    <property type="entry name" value="AMP-binding_C_3"/>
    <property type="match status" value="1"/>
</dbReference>
<evidence type="ECO:0000256" key="1">
    <source>
        <dbReference type="ARBA" id="ARBA00022450"/>
    </source>
</evidence>
<gene>
    <name evidence="5" type="ORF">SCHPADRAFT_935517</name>
</gene>
<dbReference type="Pfam" id="PF00501">
    <property type="entry name" value="AMP-binding"/>
    <property type="match status" value="1"/>
</dbReference>
<accession>A0A0H2SBU5</accession>
<keyword evidence="1" id="KW-0596">Phosphopantetheine</keyword>
<feature type="domain" description="Thioester reductase (TE)" evidence="4">
    <location>
        <begin position="704"/>
        <end position="939"/>
    </location>
</feature>
<name>A0A0H2SBU5_9AGAM</name>
<evidence type="ECO:0000259" key="4">
    <source>
        <dbReference type="Pfam" id="PF07993"/>
    </source>
</evidence>
<keyword evidence="2" id="KW-0597">Phosphoprotein</keyword>
<dbReference type="PANTHER" id="PTHR43439">
    <property type="entry name" value="PHENYLACETATE-COENZYME A LIGASE"/>
    <property type="match status" value="1"/>
</dbReference>
<dbReference type="PANTHER" id="PTHR43439:SF2">
    <property type="entry name" value="ENZYME, PUTATIVE (JCVI)-RELATED"/>
    <property type="match status" value="1"/>
</dbReference>
<dbReference type="InterPro" id="IPR051414">
    <property type="entry name" value="Adenylate-forming_Reductase"/>
</dbReference>
<dbReference type="Gene3D" id="3.40.50.12780">
    <property type="entry name" value="N-terminal domain of ligase-like"/>
    <property type="match status" value="1"/>
</dbReference>
<dbReference type="STRING" id="27342.A0A0H2SBU5"/>
<evidence type="ECO:0000313" key="5">
    <source>
        <dbReference type="EMBL" id="KLO19193.1"/>
    </source>
</evidence>
<dbReference type="SUPFAM" id="SSF51735">
    <property type="entry name" value="NAD(P)-binding Rossmann-fold domains"/>
    <property type="match status" value="1"/>
</dbReference>